<dbReference type="SMART" id="SM00530">
    <property type="entry name" value="HTH_XRE"/>
    <property type="match status" value="1"/>
</dbReference>
<sequence>MRRRRLGSELKRLREAADVTMDQAAERIGGDKSKISRQENGRQSVSKLEIEALLILYGVDDPRLQTALTTMSRESRRKSWWAQYSDILVAPFQEHLSLESDAARMFVFQSVLVPGLLQTREYAEEVIRSADKSASEEEIESFLSVRMNRQEILRKENPPQYVCLLDEAVLRRVIGSPGMMAAQLLRLIELNNPPRLSIQIVPFGQGWHAGLDGPFIIYSYPDPMDLDVVNLDYLDGALYLEEDGPVDRYQLAFDQLRSSALPSRQSMELIARAARDLST</sequence>
<gene>
    <name evidence="2" type="ORF">FFZ77_19165</name>
</gene>
<keyword evidence="3" id="KW-1185">Reference proteome</keyword>
<dbReference type="RefSeq" id="WP_323371906.1">
    <property type="nucleotide sequence ID" value="NZ_VDEQ01000209.1"/>
</dbReference>
<dbReference type="InterPro" id="IPR001387">
    <property type="entry name" value="Cro/C1-type_HTH"/>
</dbReference>
<comment type="caution">
    <text evidence="2">The sequence shown here is derived from an EMBL/GenBank/DDBJ whole genome shotgun (WGS) entry which is preliminary data.</text>
</comment>
<dbReference type="Proteomes" id="UP000460558">
    <property type="component" value="Unassembled WGS sequence"/>
</dbReference>
<dbReference type="Pfam" id="PF13560">
    <property type="entry name" value="HTH_31"/>
    <property type="match status" value="1"/>
</dbReference>
<organism evidence="2 3">
    <name type="scientific">Streptomyces katsurahamanus</name>
    <dbReference type="NCBI Taxonomy" id="2577098"/>
    <lineage>
        <taxon>Bacteria</taxon>
        <taxon>Bacillati</taxon>
        <taxon>Actinomycetota</taxon>
        <taxon>Actinomycetes</taxon>
        <taxon>Kitasatosporales</taxon>
        <taxon>Streptomycetaceae</taxon>
        <taxon>Streptomyces</taxon>
    </lineage>
</organism>
<accession>A0ABW9NWN4</accession>
<dbReference type="InterPro" id="IPR043917">
    <property type="entry name" value="DUF5753"/>
</dbReference>
<dbReference type="Gene3D" id="1.10.260.40">
    <property type="entry name" value="lambda repressor-like DNA-binding domains"/>
    <property type="match status" value="1"/>
</dbReference>
<reference evidence="2 3" key="1">
    <citation type="submission" date="2019-06" db="EMBL/GenBank/DDBJ databases">
        <title>Comparative genomics and metabolomics analyses of clavulanic acid producing Streptomyces species provides insight into specialized metabolism and evolution of beta-lactam biosynthetic gene clusters.</title>
        <authorList>
            <person name="Moore M.A."/>
            <person name="Cruz-Morales P."/>
            <person name="Barona Gomez F."/>
            <person name="Kapil T."/>
        </authorList>
    </citation>
    <scope>NUCLEOTIDE SEQUENCE [LARGE SCALE GENOMIC DNA]</scope>
    <source>
        <strain evidence="2 3">T-272</strain>
    </source>
</reference>
<dbReference type="PROSITE" id="PS50943">
    <property type="entry name" value="HTH_CROC1"/>
    <property type="match status" value="1"/>
</dbReference>
<evidence type="ECO:0000259" key="1">
    <source>
        <dbReference type="PROSITE" id="PS50943"/>
    </source>
</evidence>
<dbReference type="CDD" id="cd00093">
    <property type="entry name" value="HTH_XRE"/>
    <property type="match status" value="1"/>
</dbReference>
<name>A0ABW9NWN4_9ACTN</name>
<dbReference type="EMBL" id="VDEQ01000209">
    <property type="protein sequence ID" value="MQS37675.1"/>
    <property type="molecule type" value="Genomic_DNA"/>
</dbReference>
<evidence type="ECO:0000313" key="3">
    <source>
        <dbReference type="Proteomes" id="UP000460558"/>
    </source>
</evidence>
<dbReference type="SUPFAM" id="SSF47413">
    <property type="entry name" value="lambda repressor-like DNA-binding domains"/>
    <property type="match status" value="1"/>
</dbReference>
<dbReference type="Pfam" id="PF19054">
    <property type="entry name" value="DUF5753"/>
    <property type="match status" value="1"/>
</dbReference>
<proteinExistence type="predicted"/>
<protein>
    <submittedName>
        <fullName evidence="2">Helix-turn-helix domain-containing protein</fullName>
    </submittedName>
</protein>
<feature type="domain" description="HTH cro/C1-type" evidence="1">
    <location>
        <begin position="10"/>
        <end position="64"/>
    </location>
</feature>
<dbReference type="InterPro" id="IPR010982">
    <property type="entry name" value="Lambda_DNA-bd_dom_sf"/>
</dbReference>
<evidence type="ECO:0000313" key="2">
    <source>
        <dbReference type="EMBL" id="MQS37675.1"/>
    </source>
</evidence>